<evidence type="ECO:0000313" key="4">
    <source>
        <dbReference type="Proteomes" id="UP000218811"/>
    </source>
</evidence>
<dbReference type="OMA" id="CWIHELM"/>
<organism evidence="3 4">
    <name type="scientific">Wolfiporia cocos (strain MD-104)</name>
    <name type="common">Brown rot fungus</name>
    <dbReference type="NCBI Taxonomy" id="742152"/>
    <lineage>
        <taxon>Eukaryota</taxon>
        <taxon>Fungi</taxon>
        <taxon>Dikarya</taxon>
        <taxon>Basidiomycota</taxon>
        <taxon>Agaricomycotina</taxon>
        <taxon>Agaricomycetes</taxon>
        <taxon>Polyporales</taxon>
        <taxon>Phaeolaceae</taxon>
        <taxon>Wolfiporia</taxon>
    </lineage>
</organism>
<dbReference type="AlphaFoldDB" id="A0A2H3JF31"/>
<dbReference type="OrthoDB" id="5945798at2759"/>
<protein>
    <recommendedName>
        <fullName evidence="2">SET domain-containing protein</fullName>
    </recommendedName>
</protein>
<feature type="region of interest" description="Disordered" evidence="1">
    <location>
        <begin position="236"/>
        <end position="256"/>
    </location>
</feature>
<evidence type="ECO:0000256" key="1">
    <source>
        <dbReference type="SAM" id="MobiDB-lite"/>
    </source>
</evidence>
<dbReference type="SUPFAM" id="SSF82199">
    <property type="entry name" value="SET domain"/>
    <property type="match status" value="1"/>
</dbReference>
<proteinExistence type="predicted"/>
<dbReference type="Gene3D" id="2.170.270.10">
    <property type="entry name" value="SET domain"/>
    <property type="match status" value="1"/>
</dbReference>
<dbReference type="PROSITE" id="PS50280">
    <property type="entry name" value="SET"/>
    <property type="match status" value="1"/>
</dbReference>
<evidence type="ECO:0000313" key="3">
    <source>
        <dbReference type="EMBL" id="PCH40830.1"/>
    </source>
</evidence>
<dbReference type="PANTHER" id="PTHR47643:SF2">
    <property type="entry name" value="TPR DOMAIN PROTEIN (AFU_ORTHOLOGUE AFUA_5G12710)"/>
    <property type="match status" value="1"/>
</dbReference>
<dbReference type="EMBL" id="KB468113">
    <property type="protein sequence ID" value="PCH40830.1"/>
    <property type="molecule type" value="Genomic_DNA"/>
</dbReference>
<dbReference type="PANTHER" id="PTHR47643">
    <property type="entry name" value="TPR DOMAIN PROTEIN (AFU_ORTHOLOGUE AFUA_5G12710)"/>
    <property type="match status" value="1"/>
</dbReference>
<feature type="compositionally biased region" description="Basic and acidic residues" evidence="1">
    <location>
        <begin position="241"/>
        <end position="253"/>
    </location>
</feature>
<sequence>MIISSRDKRGDPLPLHSLRKIEETISSFYKTAKSPIRPEMFFIRSYIANRLQSTLASREAIKQYTKALGDLGFVVIRSDSGPSRSQSSTNKKPKQTLPIRTHYRHSLAPMEWTVPVMLRISQQYFRLNDQHNSSQWLKAALWGRSATSGNVGVLAEDPAGTTLNLAIHNYPTTFDAFAGDLDSLFPIGTVMAIREPHLRAGFRATHALVRVDSPSNIVFFGSDGYFMPNKMKGHASKAKRRLDNSDPEIEKHSSKGVLADAGEVRKRAPTASLLHDRALLMEAQAEYGMGNWENALQRFKEWQLSHPPSRDVAVWTEQAQGRLGEQQSGSYDWVAIFQDSHNNSRIDVADYTGPIEVRRLRGRERGRGIVATRDTAVGELLLVSKAFVQVSYKEIPKFQKAEVFNVSMHRHFSPSQYALLPMLLQKLYGNPNLYPAVLNLYAGPRYQDLAPPQYNFSVPAEPIPVDPFDVKVNLDVDMLESICLHNWLEPTPLRHYKSSSLDGEDPRWDTTALFLYPSIFNHSCMPNARWTCIGDIMIIRATENIEAGTEITLPFASGLDSYTQRNERLQQHLQKLPTECDCRLCRMDRADSFFARTRRQNLVHMIRSDSRVQTLPFERLRMIERDLSSTYTKSRGLVRPEMSYIHELIARRKRDVNAFEDAIEEYKRALACLGFVLGEDERNRGRQPRPSNEKGPEILPISAGSVPSVAPIAHSIPMMLAIAQCYRSLNDRHNSSRWLRAAQWVSDMTVGGGKQLFMLVWVDLLKKLNLQGLAENVL</sequence>
<dbReference type="Proteomes" id="UP000218811">
    <property type="component" value="Unassembled WGS sequence"/>
</dbReference>
<dbReference type="CDD" id="cd20071">
    <property type="entry name" value="SET_SMYD"/>
    <property type="match status" value="1"/>
</dbReference>
<dbReference type="InterPro" id="IPR046341">
    <property type="entry name" value="SET_dom_sf"/>
</dbReference>
<name>A0A2H3JF31_WOLCO</name>
<dbReference type="Pfam" id="PF00856">
    <property type="entry name" value="SET"/>
    <property type="match status" value="1"/>
</dbReference>
<dbReference type="InterPro" id="IPR001214">
    <property type="entry name" value="SET_dom"/>
</dbReference>
<dbReference type="STRING" id="742152.A0A2H3JF31"/>
<gene>
    <name evidence="3" type="ORF">WOLCODRAFT_150858</name>
</gene>
<reference evidence="3 4" key="1">
    <citation type="journal article" date="2012" name="Science">
        <title>The Paleozoic origin of enzymatic lignin decomposition reconstructed from 31 fungal genomes.</title>
        <authorList>
            <person name="Floudas D."/>
            <person name="Binder M."/>
            <person name="Riley R."/>
            <person name="Barry K."/>
            <person name="Blanchette R.A."/>
            <person name="Henrissat B."/>
            <person name="Martinez A.T."/>
            <person name="Otillar R."/>
            <person name="Spatafora J.W."/>
            <person name="Yadav J.S."/>
            <person name="Aerts A."/>
            <person name="Benoit I."/>
            <person name="Boyd A."/>
            <person name="Carlson A."/>
            <person name="Copeland A."/>
            <person name="Coutinho P.M."/>
            <person name="de Vries R.P."/>
            <person name="Ferreira P."/>
            <person name="Findley K."/>
            <person name="Foster B."/>
            <person name="Gaskell J."/>
            <person name="Glotzer D."/>
            <person name="Gorecki P."/>
            <person name="Heitman J."/>
            <person name="Hesse C."/>
            <person name="Hori C."/>
            <person name="Igarashi K."/>
            <person name="Jurgens J.A."/>
            <person name="Kallen N."/>
            <person name="Kersten P."/>
            <person name="Kohler A."/>
            <person name="Kuees U."/>
            <person name="Kumar T.K.A."/>
            <person name="Kuo A."/>
            <person name="LaButti K."/>
            <person name="Larrondo L.F."/>
            <person name="Lindquist E."/>
            <person name="Ling A."/>
            <person name="Lombard V."/>
            <person name="Lucas S."/>
            <person name="Lundell T."/>
            <person name="Martin R."/>
            <person name="McLaughlin D.J."/>
            <person name="Morgenstern I."/>
            <person name="Morin E."/>
            <person name="Murat C."/>
            <person name="Nagy L.G."/>
            <person name="Nolan M."/>
            <person name="Ohm R.A."/>
            <person name="Patyshakuliyeva A."/>
            <person name="Rokas A."/>
            <person name="Ruiz-Duenas F.J."/>
            <person name="Sabat G."/>
            <person name="Salamov A."/>
            <person name="Samejima M."/>
            <person name="Schmutz J."/>
            <person name="Slot J.C."/>
            <person name="St John F."/>
            <person name="Stenlid J."/>
            <person name="Sun H."/>
            <person name="Sun S."/>
            <person name="Syed K."/>
            <person name="Tsang A."/>
            <person name="Wiebenga A."/>
            <person name="Young D."/>
            <person name="Pisabarro A."/>
            <person name="Eastwood D.C."/>
            <person name="Martin F."/>
            <person name="Cullen D."/>
            <person name="Grigoriev I.V."/>
            <person name="Hibbett D.S."/>
        </authorList>
    </citation>
    <scope>NUCLEOTIDE SEQUENCE [LARGE SCALE GENOMIC DNA]</scope>
    <source>
        <strain evidence="3 4">MD-104</strain>
    </source>
</reference>
<accession>A0A2H3JF31</accession>
<evidence type="ECO:0000259" key="2">
    <source>
        <dbReference type="PROSITE" id="PS50280"/>
    </source>
</evidence>
<dbReference type="SMART" id="SM00317">
    <property type="entry name" value="SET"/>
    <property type="match status" value="1"/>
</dbReference>
<dbReference type="InterPro" id="IPR053209">
    <property type="entry name" value="Gramillin-biosynth_MTr"/>
</dbReference>
<keyword evidence="4" id="KW-1185">Reference proteome</keyword>
<feature type="domain" description="SET" evidence="2">
    <location>
        <begin position="353"/>
        <end position="556"/>
    </location>
</feature>